<evidence type="ECO:0000313" key="8">
    <source>
        <dbReference type="Proteomes" id="UP001157911"/>
    </source>
</evidence>
<reference evidence="7 8" key="1">
    <citation type="submission" date="2017-05" db="EMBL/GenBank/DDBJ databases">
        <authorList>
            <person name="Varghese N."/>
            <person name="Submissions S."/>
        </authorList>
    </citation>
    <scope>NUCLEOTIDE SEQUENCE [LARGE SCALE GENOMIC DNA]</scope>
    <source>
        <strain evidence="7 8">DSM 15522</strain>
    </source>
</reference>
<dbReference type="Gene3D" id="1.20.120.580">
    <property type="entry name" value="bsu32300-like"/>
    <property type="match status" value="1"/>
</dbReference>
<keyword evidence="4" id="KW-0547">Nucleotide-binding</keyword>
<dbReference type="Proteomes" id="UP001157911">
    <property type="component" value="Unassembled WGS sequence"/>
</dbReference>
<accession>A0ABY1NEB6</accession>
<keyword evidence="3" id="KW-0540">Nuclease</keyword>
<gene>
    <name evidence="7" type="ORF">SAMN06265339_0494</name>
</gene>
<dbReference type="InterPro" id="IPR037038">
    <property type="entry name" value="HepT-like_sf"/>
</dbReference>
<evidence type="ECO:0000256" key="5">
    <source>
        <dbReference type="ARBA" id="ARBA00022801"/>
    </source>
</evidence>
<dbReference type="EMBL" id="FXUB01000001">
    <property type="protein sequence ID" value="SMP07565.1"/>
    <property type="molecule type" value="Genomic_DNA"/>
</dbReference>
<proteinExistence type="inferred from homology"/>
<dbReference type="RefSeq" id="WP_283399999.1">
    <property type="nucleotide sequence ID" value="NZ_FXUB01000001.1"/>
</dbReference>
<protein>
    <submittedName>
        <fullName evidence="7">Uncharacterized conserved protein, contains HEPN domain</fullName>
    </submittedName>
</protein>
<comment type="similarity">
    <text evidence="6">Belongs to the HepT RNase toxin family.</text>
</comment>
<sequence length="116" mass="13805">MKKKSYKVFLHHILQECNFLIENSRTLNYEEFSNNPVFQRAFVRSLEIIGEAVKNLPAEFKYSYSHIPWKNIAGMRDILIHEYFGIDYELVWKVVKESIPSLRKEILHILSSTEDK</sequence>
<dbReference type="InterPro" id="IPR008201">
    <property type="entry name" value="HepT-like"/>
</dbReference>
<comment type="caution">
    <text evidence="7">The sequence shown here is derived from an EMBL/GenBank/DDBJ whole genome shotgun (WGS) entry which is preliminary data.</text>
</comment>
<evidence type="ECO:0000256" key="6">
    <source>
        <dbReference type="ARBA" id="ARBA00024207"/>
    </source>
</evidence>
<dbReference type="InterPro" id="IPR051813">
    <property type="entry name" value="HepT_RNase_toxin"/>
</dbReference>
<name>A0ABY1NEB6_9BACT</name>
<evidence type="ECO:0000313" key="7">
    <source>
        <dbReference type="EMBL" id="SMP07565.1"/>
    </source>
</evidence>
<dbReference type="Pfam" id="PF01934">
    <property type="entry name" value="HepT-like"/>
    <property type="match status" value="1"/>
</dbReference>
<dbReference type="PANTHER" id="PTHR34139:SF1">
    <property type="entry name" value="RNASE MJ1380-RELATED"/>
    <property type="match status" value="1"/>
</dbReference>
<evidence type="ECO:0000256" key="1">
    <source>
        <dbReference type="ARBA" id="ARBA00022553"/>
    </source>
</evidence>
<dbReference type="PANTHER" id="PTHR34139">
    <property type="entry name" value="UPF0331 PROTEIN MJ0127"/>
    <property type="match status" value="1"/>
</dbReference>
<keyword evidence="1" id="KW-0597">Phosphoprotein</keyword>
<evidence type="ECO:0000256" key="4">
    <source>
        <dbReference type="ARBA" id="ARBA00022741"/>
    </source>
</evidence>
<evidence type="ECO:0000256" key="3">
    <source>
        <dbReference type="ARBA" id="ARBA00022722"/>
    </source>
</evidence>
<keyword evidence="2" id="KW-1277">Toxin-antitoxin system</keyword>
<keyword evidence="5" id="KW-0378">Hydrolase</keyword>
<keyword evidence="8" id="KW-1185">Reference proteome</keyword>
<organism evidence="7 8">
    <name type="scientific">Desulfurobacterium pacificum</name>
    <dbReference type="NCBI Taxonomy" id="240166"/>
    <lineage>
        <taxon>Bacteria</taxon>
        <taxon>Pseudomonadati</taxon>
        <taxon>Aquificota</taxon>
        <taxon>Aquificia</taxon>
        <taxon>Desulfurobacteriales</taxon>
        <taxon>Desulfurobacteriaceae</taxon>
        <taxon>Desulfurobacterium</taxon>
    </lineage>
</organism>
<evidence type="ECO:0000256" key="2">
    <source>
        <dbReference type="ARBA" id="ARBA00022649"/>
    </source>
</evidence>